<proteinExistence type="predicted"/>
<keyword evidence="4" id="KW-1185">Reference proteome</keyword>
<accession>A0ABD5S5H3</accession>
<evidence type="ECO:0000313" key="3">
    <source>
        <dbReference type="EMBL" id="MFC6726507.1"/>
    </source>
</evidence>
<evidence type="ECO:0008006" key="5">
    <source>
        <dbReference type="Google" id="ProtNLM"/>
    </source>
</evidence>
<evidence type="ECO:0000256" key="1">
    <source>
        <dbReference type="SAM" id="MobiDB-lite"/>
    </source>
</evidence>
<gene>
    <name evidence="3" type="ORF">ACFQE1_19495</name>
</gene>
<dbReference type="EMBL" id="JBHSWU010001168">
    <property type="protein sequence ID" value="MFC6726507.1"/>
    <property type="molecule type" value="Genomic_DNA"/>
</dbReference>
<dbReference type="AlphaFoldDB" id="A0ABD5S5H3"/>
<feature type="transmembrane region" description="Helical" evidence="2">
    <location>
        <begin position="49"/>
        <end position="69"/>
    </location>
</feature>
<sequence>MDDVDEGDEWRRAGERRERSPPASAASAVQNQHLLAASVPRTTMVSKKALALTVVGLFVAASLTHYALFGSLPFGKPAMLEADDFDAVEPDGAEA</sequence>
<protein>
    <recommendedName>
        <fullName evidence="5">Energy transducer TonB</fullName>
    </recommendedName>
</protein>
<keyword evidence="2" id="KW-1133">Transmembrane helix</keyword>
<feature type="region of interest" description="Disordered" evidence="1">
    <location>
        <begin position="1"/>
        <end position="29"/>
    </location>
</feature>
<reference evidence="3 4" key="1">
    <citation type="journal article" date="2019" name="Int. J. Syst. Evol. Microbiol.">
        <title>The Global Catalogue of Microorganisms (GCM) 10K type strain sequencing project: providing services to taxonomists for standard genome sequencing and annotation.</title>
        <authorList>
            <consortium name="The Broad Institute Genomics Platform"/>
            <consortium name="The Broad Institute Genome Sequencing Center for Infectious Disease"/>
            <person name="Wu L."/>
            <person name="Ma J."/>
        </authorList>
    </citation>
    <scope>NUCLEOTIDE SEQUENCE [LARGE SCALE GENOMIC DNA]</scope>
    <source>
        <strain evidence="3 4">NBRC 111368</strain>
    </source>
</reference>
<dbReference type="Proteomes" id="UP001596328">
    <property type="component" value="Unassembled WGS sequence"/>
</dbReference>
<name>A0ABD5S5H3_9EURY</name>
<evidence type="ECO:0000313" key="4">
    <source>
        <dbReference type="Proteomes" id="UP001596328"/>
    </source>
</evidence>
<feature type="compositionally biased region" description="Basic and acidic residues" evidence="1">
    <location>
        <begin position="9"/>
        <end position="20"/>
    </location>
</feature>
<keyword evidence="2" id="KW-0812">Transmembrane</keyword>
<comment type="caution">
    <text evidence="3">The sequence shown here is derived from an EMBL/GenBank/DDBJ whole genome shotgun (WGS) entry which is preliminary data.</text>
</comment>
<keyword evidence="2" id="KW-0472">Membrane</keyword>
<evidence type="ECO:0000256" key="2">
    <source>
        <dbReference type="SAM" id="Phobius"/>
    </source>
</evidence>
<organism evidence="3 4">
    <name type="scientific">Halobium palmae</name>
    <dbReference type="NCBI Taxonomy" id="1776492"/>
    <lineage>
        <taxon>Archaea</taxon>
        <taxon>Methanobacteriati</taxon>
        <taxon>Methanobacteriota</taxon>
        <taxon>Stenosarchaea group</taxon>
        <taxon>Halobacteria</taxon>
        <taxon>Halobacteriales</taxon>
        <taxon>Haloferacaceae</taxon>
        <taxon>Halobium</taxon>
    </lineage>
</organism>